<dbReference type="InterPro" id="IPR001611">
    <property type="entry name" value="Leu-rich_rpt"/>
</dbReference>
<dbReference type="Proteomes" id="UP000054324">
    <property type="component" value="Unassembled WGS sequence"/>
</dbReference>
<dbReference type="OrthoDB" id="184583at2759"/>
<dbReference type="EMBL" id="KL596841">
    <property type="protein sequence ID" value="KER23666.1"/>
    <property type="molecule type" value="Genomic_DNA"/>
</dbReference>
<accession>A0A074Z905</accession>
<feature type="region of interest" description="Disordered" evidence="4">
    <location>
        <begin position="521"/>
        <end position="591"/>
    </location>
</feature>
<dbReference type="GeneID" id="20322696"/>
<dbReference type="SUPFAM" id="SSF52047">
    <property type="entry name" value="RNI-like"/>
    <property type="match status" value="1"/>
</dbReference>
<dbReference type="GO" id="GO:0005096">
    <property type="term" value="F:GTPase activator activity"/>
    <property type="evidence" value="ECO:0007669"/>
    <property type="project" value="UniProtKB-KW"/>
</dbReference>
<dbReference type="Gene3D" id="3.80.10.10">
    <property type="entry name" value="Ribonuclease Inhibitor"/>
    <property type="match status" value="1"/>
</dbReference>
<feature type="region of interest" description="Disordered" evidence="4">
    <location>
        <begin position="617"/>
        <end position="638"/>
    </location>
</feature>
<reference evidence="5 6" key="1">
    <citation type="submission" date="2013-11" db="EMBL/GenBank/DDBJ databases">
        <title>Opisthorchis viverrini - life in the bile duct.</title>
        <authorList>
            <person name="Young N.D."/>
            <person name="Nagarajan N."/>
            <person name="Lin S.J."/>
            <person name="Korhonen P.K."/>
            <person name="Jex A.R."/>
            <person name="Hall R.S."/>
            <person name="Safavi-Hemami H."/>
            <person name="Kaewkong W."/>
            <person name="Bertrand D."/>
            <person name="Gao S."/>
            <person name="Seet Q."/>
            <person name="Wongkham S."/>
            <person name="Teh B.T."/>
            <person name="Wongkham C."/>
            <person name="Intapan P.M."/>
            <person name="Maleewong W."/>
            <person name="Yang X."/>
            <person name="Hu M."/>
            <person name="Wang Z."/>
            <person name="Hofmann A."/>
            <person name="Sternberg P.W."/>
            <person name="Tan P."/>
            <person name="Wang J."/>
            <person name="Gasser R.B."/>
        </authorList>
    </citation>
    <scope>NUCLEOTIDE SEQUENCE [LARGE SCALE GENOMIC DNA]</scope>
</reference>
<dbReference type="InterPro" id="IPR032675">
    <property type="entry name" value="LRR_dom_sf"/>
</dbReference>
<feature type="compositionally biased region" description="Polar residues" evidence="4">
    <location>
        <begin position="869"/>
        <end position="890"/>
    </location>
</feature>
<gene>
    <name evidence="5" type="ORF">T265_08517</name>
</gene>
<dbReference type="GO" id="GO:0006913">
    <property type="term" value="P:nucleocytoplasmic transport"/>
    <property type="evidence" value="ECO:0007669"/>
    <property type="project" value="TreeGrafter"/>
</dbReference>
<dbReference type="SMART" id="SM00368">
    <property type="entry name" value="LRR_RI"/>
    <property type="match status" value="8"/>
</dbReference>
<evidence type="ECO:0008006" key="7">
    <source>
        <dbReference type="Google" id="ProtNLM"/>
    </source>
</evidence>
<keyword evidence="1" id="KW-0343">GTPase activation</keyword>
<keyword evidence="3" id="KW-0677">Repeat</keyword>
<dbReference type="Pfam" id="PF13516">
    <property type="entry name" value="LRR_6"/>
    <property type="match status" value="4"/>
</dbReference>
<dbReference type="InterPro" id="IPR027038">
    <property type="entry name" value="RanGap"/>
</dbReference>
<name>A0A074Z905_OPIVI</name>
<keyword evidence="2" id="KW-0433">Leucine-rich repeat</keyword>
<dbReference type="GO" id="GO:0031267">
    <property type="term" value="F:small GTPase binding"/>
    <property type="evidence" value="ECO:0007669"/>
    <property type="project" value="TreeGrafter"/>
</dbReference>
<evidence type="ECO:0000256" key="2">
    <source>
        <dbReference type="ARBA" id="ARBA00022614"/>
    </source>
</evidence>
<keyword evidence="6" id="KW-1185">Reference proteome</keyword>
<dbReference type="GO" id="GO:0005634">
    <property type="term" value="C:nucleus"/>
    <property type="evidence" value="ECO:0007669"/>
    <property type="project" value="TreeGrafter"/>
</dbReference>
<dbReference type="STRING" id="6198.A0A074Z905"/>
<dbReference type="KEGG" id="ovi:T265_08517"/>
<evidence type="ECO:0000256" key="1">
    <source>
        <dbReference type="ARBA" id="ARBA00022468"/>
    </source>
</evidence>
<dbReference type="GO" id="GO:0005829">
    <property type="term" value="C:cytosol"/>
    <property type="evidence" value="ECO:0007669"/>
    <property type="project" value="TreeGrafter"/>
</dbReference>
<evidence type="ECO:0000313" key="6">
    <source>
        <dbReference type="Proteomes" id="UP000054324"/>
    </source>
</evidence>
<feature type="region of interest" description="Disordered" evidence="4">
    <location>
        <begin position="869"/>
        <end position="891"/>
    </location>
</feature>
<protein>
    <recommendedName>
        <fullName evidence="7">Leucine Rich repeat-containing domain protein</fullName>
    </recommendedName>
</protein>
<sequence length="913" mass="99165">MSWPPAGTHLQPTGEVEPWTVNVEPPTASEVYDCICSLKRHRAPGPDDLPPALFKDGGEVLSQRLSDLFACIWEKESVPDNWGESVIVPIFKKGARSECGNHRGISLTPVITRLTSFLHRGIEVLHHIHCFPRWSIMSSGTSLLDSKEEHVVTFAGLGLKLDTVEDVGFIVSELKSNSEVTCLNLTGNTLGIVAAEPLGAALENNKKLRRCIFSDLFTGRLKTEIAPALRHLCSGIISSGAHLVELDLSDNAFGPNGVVGVVELLSSPACFTLEVLRMNNQGLGHEGCRYLTQALEKGREACNRHGLALKVFSASRNRLENVGAQMLAKVLADMRSLEEVSVSSILTNSFCLKLSLCQNGIGIHGKDGVQSLSKILMTNTKLRLLNLSDNTLTAEGGKIIAKALRSLDKLEELHLGDCILRSSGAQALASVLDDPKVAPDLRVLNLSGNEITRQAGVSLVLSLGSKSNLESLDLNANEFGKSGIQAIIRSLESIDLLHTLSKAQGGTPEKERVGDEAYVAAFDEDQGSASESEEEAGDEGEEEEEEEEGEVDELEDSNEAFLGSEEEGYDYENGESDAEDEAHSSFNTVKEQPLSKTATGFSFRDLHNSLNESNVCSANKEKSSSQSKTGPFGGGLFSSLPPADTTDASVVRPKAWPPTGLFSSAVGHNGLFKPSHLFSPPSFQPTPNVDKQLQTKLMEFETQLQKCFTGKHDEAAIRCLAEIIKSDSVSNASVYSSKLPTHVKSVAPERVIRLGLQLSLHLPNPLPEQPDLLTYVASNLLASMLSPADSAGRGDDAMVSRAVNCLLVYLGAVKAERDSEEHAVLNSGDVDDERRRMCYFYVTRHMFSTKEPLSIHVRNCLSCLLSEQKSRQQQPTPKESTGKYQSTAATRESDRLRDELIGLLELQLADLRL</sequence>
<dbReference type="RefSeq" id="XP_009172602.1">
    <property type="nucleotide sequence ID" value="XM_009174338.1"/>
</dbReference>
<evidence type="ECO:0000256" key="3">
    <source>
        <dbReference type="ARBA" id="ARBA00022737"/>
    </source>
</evidence>
<evidence type="ECO:0000256" key="4">
    <source>
        <dbReference type="SAM" id="MobiDB-lite"/>
    </source>
</evidence>
<dbReference type="CDD" id="cd00116">
    <property type="entry name" value="LRR_RI"/>
    <property type="match status" value="1"/>
</dbReference>
<dbReference type="CTD" id="20322696"/>
<dbReference type="PANTHER" id="PTHR24113">
    <property type="entry name" value="RAN GTPASE-ACTIVATING PROTEIN 1"/>
    <property type="match status" value="1"/>
</dbReference>
<evidence type="ECO:0000313" key="5">
    <source>
        <dbReference type="EMBL" id="KER23666.1"/>
    </source>
</evidence>
<dbReference type="GO" id="GO:0048471">
    <property type="term" value="C:perinuclear region of cytoplasm"/>
    <property type="evidence" value="ECO:0007669"/>
    <property type="project" value="TreeGrafter"/>
</dbReference>
<dbReference type="PANTHER" id="PTHR24113:SF12">
    <property type="entry name" value="RAN GTPASE-ACTIVATING PROTEIN 1"/>
    <property type="match status" value="1"/>
</dbReference>
<dbReference type="AlphaFoldDB" id="A0A074Z905"/>
<feature type="compositionally biased region" description="Acidic residues" evidence="4">
    <location>
        <begin position="522"/>
        <end position="580"/>
    </location>
</feature>
<proteinExistence type="predicted"/>
<organism evidence="5 6">
    <name type="scientific">Opisthorchis viverrini</name>
    <name type="common">Southeast Asian liver fluke</name>
    <dbReference type="NCBI Taxonomy" id="6198"/>
    <lineage>
        <taxon>Eukaryota</taxon>
        <taxon>Metazoa</taxon>
        <taxon>Spiralia</taxon>
        <taxon>Lophotrochozoa</taxon>
        <taxon>Platyhelminthes</taxon>
        <taxon>Trematoda</taxon>
        <taxon>Digenea</taxon>
        <taxon>Opisthorchiida</taxon>
        <taxon>Opisthorchiata</taxon>
        <taxon>Opisthorchiidae</taxon>
        <taxon>Opisthorchis</taxon>
    </lineage>
</organism>